<dbReference type="PANTHER" id="PTHR45566:SF1">
    <property type="entry name" value="HTH-TYPE TRANSCRIPTIONAL REGULATOR YHJB-RELATED"/>
    <property type="match status" value="1"/>
</dbReference>
<feature type="domain" description="Response regulatory" evidence="5">
    <location>
        <begin position="2"/>
        <end position="119"/>
    </location>
</feature>
<dbReference type="PANTHER" id="PTHR45566">
    <property type="entry name" value="HTH-TYPE TRANSCRIPTIONAL REGULATOR YHJB-RELATED"/>
    <property type="match status" value="1"/>
</dbReference>
<dbReference type="InterPro" id="IPR058245">
    <property type="entry name" value="NreC/VraR/RcsB-like_REC"/>
</dbReference>
<dbReference type="Gene3D" id="3.40.50.2300">
    <property type="match status" value="1"/>
</dbReference>
<sequence>MRMLLVDDHALFRDGLKFVLNDLDGDVEILEAGNCNDAFAILEEDDDFDLILLDLDLPGMSGLEGLQKIRVMTPVIPVVILSGSEDGNLVRRGLELGVMGYIPKSLSSDIMLQALQLVMKGGRYVPDNILLSAPEKNKRSLQSLTSRQLEILRHITMGKSNKEIARALGIADNTVRVHISAIFQVLNVNNRTEAAYAAMQEGLIESSN</sequence>
<dbReference type="InterPro" id="IPR051015">
    <property type="entry name" value="EvgA-like"/>
</dbReference>
<dbReference type="AlphaFoldDB" id="A0A501PQQ5"/>
<feature type="domain" description="HTH luxR-type" evidence="4">
    <location>
        <begin position="137"/>
        <end position="202"/>
    </location>
</feature>
<evidence type="ECO:0000259" key="4">
    <source>
        <dbReference type="PROSITE" id="PS50043"/>
    </source>
</evidence>
<proteinExistence type="predicted"/>
<name>A0A501PQQ5_9PROT</name>
<dbReference type="PROSITE" id="PS50110">
    <property type="entry name" value="RESPONSE_REGULATORY"/>
    <property type="match status" value="1"/>
</dbReference>
<dbReference type="SMART" id="SM00448">
    <property type="entry name" value="REC"/>
    <property type="match status" value="1"/>
</dbReference>
<keyword evidence="1 3" id="KW-0597">Phosphoprotein</keyword>
<evidence type="ECO:0000256" key="1">
    <source>
        <dbReference type="ARBA" id="ARBA00022553"/>
    </source>
</evidence>
<dbReference type="OrthoDB" id="9814495at2"/>
<evidence type="ECO:0000259" key="5">
    <source>
        <dbReference type="PROSITE" id="PS50110"/>
    </source>
</evidence>
<dbReference type="EMBL" id="VFIY01000004">
    <property type="protein sequence ID" value="TPD62575.1"/>
    <property type="molecule type" value="Genomic_DNA"/>
</dbReference>
<dbReference type="InterPro" id="IPR000792">
    <property type="entry name" value="Tscrpt_reg_LuxR_C"/>
</dbReference>
<evidence type="ECO:0000256" key="3">
    <source>
        <dbReference type="PROSITE-ProRule" id="PRU00169"/>
    </source>
</evidence>
<evidence type="ECO:0000313" key="7">
    <source>
        <dbReference type="Proteomes" id="UP000319148"/>
    </source>
</evidence>
<dbReference type="GO" id="GO:0006355">
    <property type="term" value="P:regulation of DNA-templated transcription"/>
    <property type="evidence" value="ECO:0007669"/>
    <property type="project" value="InterPro"/>
</dbReference>
<evidence type="ECO:0000313" key="6">
    <source>
        <dbReference type="EMBL" id="TPD62575.1"/>
    </source>
</evidence>
<gene>
    <name evidence="6" type="ORF">FIV46_00390</name>
</gene>
<keyword evidence="2" id="KW-0238">DNA-binding</keyword>
<dbReference type="RefSeq" id="WP_139937825.1">
    <property type="nucleotide sequence ID" value="NZ_JBHSYP010000022.1"/>
</dbReference>
<dbReference type="PRINTS" id="PR00038">
    <property type="entry name" value="HTHLUXR"/>
</dbReference>
<dbReference type="CDD" id="cd06170">
    <property type="entry name" value="LuxR_C_like"/>
    <property type="match status" value="1"/>
</dbReference>
<reference evidence="7" key="1">
    <citation type="submission" date="2019-06" db="EMBL/GenBank/DDBJ databases">
        <title>The complete genome of Emcibacter congregatus ZYLT.</title>
        <authorList>
            <person name="Zhao Z."/>
        </authorList>
    </citation>
    <scope>NUCLEOTIDE SEQUENCE [LARGE SCALE GENOMIC DNA]</scope>
    <source>
        <strain evidence="7">MCCC 1A06723</strain>
    </source>
</reference>
<dbReference type="CDD" id="cd17535">
    <property type="entry name" value="REC_NarL-like"/>
    <property type="match status" value="1"/>
</dbReference>
<protein>
    <submittedName>
        <fullName evidence="6">Response regulator transcription factor</fullName>
    </submittedName>
</protein>
<dbReference type="SMART" id="SM00421">
    <property type="entry name" value="HTH_LUXR"/>
    <property type="match status" value="1"/>
</dbReference>
<dbReference type="SUPFAM" id="SSF52172">
    <property type="entry name" value="CheY-like"/>
    <property type="match status" value="1"/>
</dbReference>
<dbReference type="Pfam" id="PF00072">
    <property type="entry name" value="Response_reg"/>
    <property type="match status" value="1"/>
</dbReference>
<dbReference type="GO" id="GO:0000160">
    <property type="term" value="P:phosphorelay signal transduction system"/>
    <property type="evidence" value="ECO:0007669"/>
    <property type="project" value="InterPro"/>
</dbReference>
<keyword evidence="7" id="KW-1185">Reference proteome</keyword>
<dbReference type="InterPro" id="IPR001789">
    <property type="entry name" value="Sig_transdc_resp-reg_receiver"/>
</dbReference>
<organism evidence="6 7">
    <name type="scientific">Emcibacter nanhaiensis</name>
    <dbReference type="NCBI Taxonomy" id="1505037"/>
    <lineage>
        <taxon>Bacteria</taxon>
        <taxon>Pseudomonadati</taxon>
        <taxon>Pseudomonadota</taxon>
        <taxon>Alphaproteobacteria</taxon>
        <taxon>Emcibacterales</taxon>
        <taxon>Emcibacteraceae</taxon>
        <taxon>Emcibacter</taxon>
    </lineage>
</organism>
<dbReference type="PROSITE" id="PS50043">
    <property type="entry name" value="HTH_LUXR_2"/>
    <property type="match status" value="1"/>
</dbReference>
<comment type="caution">
    <text evidence="6">The sequence shown here is derived from an EMBL/GenBank/DDBJ whole genome shotgun (WGS) entry which is preliminary data.</text>
</comment>
<dbReference type="InterPro" id="IPR016032">
    <property type="entry name" value="Sig_transdc_resp-reg_C-effctor"/>
</dbReference>
<dbReference type="Proteomes" id="UP000319148">
    <property type="component" value="Unassembled WGS sequence"/>
</dbReference>
<evidence type="ECO:0000256" key="2">
    <source>
        <dbReference type="ARBA" id="ARBA00023125"/>
    </source>
</evidence>
<dbReference type="SUPFAM" id="SSF46894">
    <property type="entry name" value="C-terminal effector domain of the bipartite response regulators"/>
    <property type="match status" value="1"/>
</dbReference>
<accession>A0A501PQQ5</accession>
<feature type="modified residue" description="4-aspartylphosphate" evidence="3">
    <location>
        <position position="54"/>
    </location>
</feature>
<dbReference type="Pfam" id="PF00196">
    <property type="entry name" value="GerE"/>
    <property type="match status" value="1"/>
</dbReference>
<dbReference type="InterPro" id="IPR011006">
    <property type="entry name" value="CheY-like_superfamily"/>
</dbReference>
<dbReference type="GO" id="GO:0003677">
    <property type="term" value="F:DNA binding"/>
    <property type="evidence" value="ECO:0007669"/>
    <property type="project" value="UniProtKB-KW"/>
</dbReference>